<dbReference type="PIRSF" id="PIRSF017127">
    <property type="entry name" value="Condensin_D2"/>
    <property type="match status" value="1"/>
</dbReference>
<dbReference type="GeneID" id="93651587"/>
<feature type="compositionally biased region" description="Acidic residues" evidence="11">
    <location>
        <begin position="481"/>
        <end position="492"/>
    </location>
</feature>
<keyword evidence="5 10" id="KW-0132">Cell division</keyword>
<dbReference type="Gene3D" id="1.25.10.10">
    <property type="entry name" value="Leucine-rich Repeat Variant"/>
    <property type="match status" value="1"/>
</dbReference>
<feature type="compositionally biased region" description="Polar residues" evidence="11">
    <location>
        <begin position="512"/>
        <end position="531"/>
    </location>
</feature>
<comment type="function">
    <text evidence="10">Regulatory subunit of the condensin complex, a complex required for conversion of interphase chromatin into mitotic-like condense chromosomes. The condensin complex probably introduces positive supercoils into relaxed DNA in the presence of type I topoisomerases and converts nicked DNA into positive knotted forms in the presence of type II topoisomerases.</text>
</comment>
<dbReference type="Pfam" id="PF12922">
    <property type="entry name" value="Cnd1_N"/>
    <property type="match status" value="1"/>
</dbReference>
<keyword evidence="15" id="KW-1185">Reference proteome</keyword>
<dbReference type="RefSeq" id="XP_067548307.1">
    <property type="nucleotide sequence ID" value="XM_067691870.1"/>
</dbReference>
<evidence type="ECO:0000256" key="3">
    <source>
        <dbReference type="ARBA" id="ARBA00009606"/>
    </source>
</evidence>
<dbReference type="InterPro" id="IPR007673">
    <property type="entry name" value="Condensin_cplx_su1"/>
</dbReference>
<evidence type="ECO:0000256" key="11">
    <source>
        <dbReference type="SAM" id="MobiDB-lite"/>
    </source>
</evidence>
<dbReference type="InterPro" id="IPR032682">
    <property type="entry name" value="Cnd1_C"/>
</dbReference>
<evidence type="ECO:0000313" key="15">
    <source>
        <dbReference type="Proteomes" id="UP000669133"/>
    </source>
</evidence>
<comment type="subcellular location">
    <subcellularLocation>
        <location evidence="2">Chromosome</location>
    </subcellularLocation>
    <subcellularLocation>
        <location evidence="1">Nucleus</location>
    </subcellularLocation>
</comment>
<accession>A0A8H7ZI17</accession>
<dbReference type="GO" id="GO:0000779">
    <property type="term" value="C:condensed chromosome, centromeric region"/>
    <property type="evidence" value="ECO:0007669"/>
    <property type="project" value="TreeGrafter"/>
</dbReference>
<comment type="caution">
    <text evidence="14">The sequence shown here is derived from an EMBL/GenBank/DDBJ whole genome shotgun (WGS) entry which is preliminary data.</text>
</comment>
<name>A0A8H7ZI17_9ASCO</name>
<evidence type="ECO:0000256" key="1">
    <source>
        <dbReference type="ARBA" id="ARBA00004123"/>
    </source>
</evidence>
<keyword evidence="4" id="KW-0158">Chromosome</keyword>
<comment type="similarity">
    <text evidence="3 10">Belongs to the CND1 (condensin subunit 1) family.</text>
</comment>
<keyword evidence="8" id="KW-0539">Nucleus</keyword>
<dbReference type="PANTHER" id="PTHR14222">
    <property type="entry name" value="CONDENSIN"/>
    <property type="match status" value="1"/>
</dbReference>
<reference evidence="14 15" key="1">
    <citation type="submission" date="2020-12" db="EMBL/GenBank/DDBJ databases">
        <title>Effect of drift, selection, and recombination on the evolution of hybrid genomes in Candida yeast pathogens.</title>
        <authorList>
            <person name="Mixao V."/>
            <person name="Ksiezopolska E."/>
            <person name="Saus E."/>
            <person name="Boekhout T."/>
            <person name="Gacser A."/>
            <person name="Gabaldon T."/>
        </authorList>
    </citation>
    <scope>NUCLEOTIDE SEQUENCE [LARGE SCALE GENOMIC DNA]</scope>
    <source>
        <strain evidence="14 15">BP57</strain>
    </source>
</reference>
<evidence type="ECO:0000256" key="9">
    <source>
        <dbReference type="ARBA" id="ARBA00023306"/>
    </source>
</evidence>
<dbReference type="FunFam" id="1.25.10.10:FF:000272">
    <property type="entry name" value="Condensin complex subunit 1"/>
    <property type="match status" value="1"/>
</dbReference>
<dbReference type="GO" id="GO:0005634">
    <property type="term" value="C:nucleus"/>
    <property type="evidence" value="ECO:0007669"/>
    <property type="project" value="UniProtKB-SubCell"/>
</dbReference>
<evidence type="ECO:0000256" key="5">
    <source>
        <dbReference type="ARBA" id="ARBA00022618"/>
    </source>
</evidence>
<dbReference type="GO" id="GO:0000796">
    <property type="term" value="C:condensin complex"/>
    <property type="evidence" value="ECO:0007669"/>
    <property type="project" value="TreeGrafter"/>
</dbReference>
<dbReference type="InterPro" id="IPR026971">
    <property type="entry name" value="CND1/NCAPD3"/>
</dbReference>
<protein>
    <recommendedName>
        <fullName evidence="10">Condensin complex subunit 1</fullName>
    </recommendedName>
</protein>
<feature type="domain" description="Condensin complex subunit 1 C-terminal" evidence="12">
    <location>
        <begin position="989"/>
        <end position="1148"/>
    </location>
</feature>
<dbReference type="SUPFAM" id="SSF48371">
    <property type="entry name" value="ARM repeat"/>
    <property type="match status" value="1"/>
</dbReference>
<dbReference type="Pfam" id="PF12717">
    <property type="entry name" value="Cnd1"/>
    <property type="match status" value="1"/>
</dbReference>
<evidence type="ECO:0000256" key="10">
    <source>
        <dbReference type="PIRNR" id="PIRNR017127"/>
    </source>
</evidence>
<gene>
    <name evidence="14" type="ORF">I9W82_002958</name>
</gene>
<keyword evidence="9 10" id="KW-0131">Cell cycle</keyword>
<dbReference type="InterPro" id="IPR024324">
    <property type="entry name" value="Condensin_cplx_su1_N"/>
</dbReference>
<evidence type="ECO:0000313" key="14">
    <source>
        <dbReference type="EMBL" id="KAG5419191.1"/>
    </source>
</evidence>
<organism evidence="14 15">
    <name type="scientific">Candida metapsilosis</name>
    <dbReference type="NCBI Taxonomy" id="273372"/>
    <lineage>
        <taxon>Eukaryota</taxon>
        <taxon>Fungi</taxon>
        <taxon>Dikarya</taxon>
        <taxon>Ascomycota</taxon>
        <taxon>Saccharomycotina</taxon>
        <taxon>Pichiomycetes</taxon>
        <taxon>Debaryomycetaceae</taxon>
        <taxon>Candida/Lodderomyces clade</taxon>
        <taxon>Candida</taxon>
    </lineage>
</organism>
<evidence type="ECO:0000256" key="8">
    <source>
        <dbReference type="ARBA" id="ARBA00023242"/>
    </source>
</evidence>
<dbReference type="GO" id="GO:0007076">
    <property type="term" value="P:mitotic chromosome condensation"/>
    <property type="evidence" value="ECO:0007669"/>
    <property type="project" value="InterPro"/>
</dbReference>
<feature type="domain" description="Condensin complex subunit 1 N-terminal" evidence="13">
    <location>
        <begin position="65"/>
        <end position="222"/>
    </location>
</feature>
<dbReference type="GO" id="GO:0010032">
    <property type="term" value="P:meiotic chromosome condensation"/>
    <property type="evidence" value="ECO:0007669"/>
    <property type="project" value="TreeGrafter"/>
</dbReference>
<feature type="region of interest" description="Disordered" evidence="11">
    <location>
        <begin position="452"/>
        <end position="544"/>
    </location>
</feature>
<dbReference type="OrthoDB" id="436262at2759"/>
<proteinExistence type="inferred from homology"/>
<dbReference type="InterPro" id="IPR011989">
    <property type="entry name" value="ARM-like"/>
</dbReference>
<evidence type="ECO:0000256" key="4">
    <source>
        <dbReference type="ARBA" id="ARBA00022454"/>
    </source>
</evidence>
<evidence type="ECO:0000259" key="13">
    <source>
        <dbReference type="Pfam" id="PF12922"/>
    </source>
</evidence>
<keyword evidence="6 10" id="KW-0498">Mitosis</keyword>
<dbReference type="GO" id="GO:0051301">
    <property type="term" value="P:cell division"/>
    <property type="evidence" value="ECO:0007669"/>
    <property type="project" value="UniProtKB-KW"/>
</dbReference>
<dbReference type="PANTHER" id="PTHR14222:SF2">
    <property type="entry name" value="CONDENSIN COMPLEX SUBUNIT 1"/>
    <property type="match status" value="1"/>
</dbReference>
<sequence length="1173" mass="131905">MDFNLSTYVNNFDIDKNYEVEFSNVDAKLESLIESLANNPEAISSNADLFEDLVELTHGFSTLHSKQRQQLSYLIISSFNAVCQSFDRAIQEEDFHELLEQVKSTMERYGYLIFVLLKQLSKEDFSQLSTTRSQKSLPKEFLAKWNSNCTEVENTLVVVKAVLNLKLEKIFVTSPERDAYVELFTRPIMNLMESPERMKVVGLRMVIFEDLCLAVTKHAHGPCIRHSITQSLTYYAHLPQYMAMLLNLLTDKYDHTLLSEEVLREIAQTNFNSNHTNGPKAIAEFLVKLSELNPVSILRQMTSISQLLANTNQTLRCSVVETCGNIVVSILKSFDSPLDSQDEITDHNEQQVDRLLNLLEERFLDQNPFVRTKAFQALTKVAELKIKLTARRQQIMKLAVRSLDDRSTLVRRNAIKLIGKLIINHQFQGVHGTQLSYAFWKERLDEAEKELLRYVPTSPQKARTGEEDDDDDKNSTGEDNSSVDDDDDELASPDDISTNSNKDGDLDVGDSETGSGTSPNGNDDASSSENTPNEHEQSLLADQDLPDRTVLARIKLKFDFYNDAVDFIEMVHSGVDVVSRLLFSRNRNEAIDAMDFLVLVDAYGIENAQYGIRKMLHLVWMKGSSDEGKSVASHLIDCYKSLFMSAPAGTNAEKAAYIAGNLIELTVGASLADLASLEKLLCMMYEAKYINSDVIKVLWHVYNADVEESQSAKEKRRGAIKILGMLALEDHKIAQQGFNSILDVGLGEKGHADLVLCRYTCIALQRILPTRDKTTPKLADEELAINKLTSVLLKVCSDGEWFPTAEQAINTIFSISSDPVSVCSDIVRIKSKEVFMESSTEKSNCHSLSQLLFIVGHVAVSTIVFLESLEAQFKKKKHAAESASKNNENPGEAAEENELEMIGGTSEDDFADAVVHVKERELLYADNSMLKGFGSLVRRICSSPKQYKNKMLQRQAVLCLIKLMCVSSIYCEENLPLLLKIMEVSKDPVIRCNCVLGLGDLAVSFNRLIDENTDFIYRRLTDDSIMVQRTCLMTVTFLILAGQVKVKGQLSSMAKCLENPDQGISDMCRLFFAELATKDNAIYNGFIDIFSGLSFDQSLSNAEFKRILKFLIGFVDKERHQKQLCEKLLVRLSKAKTQKEWNDVAFALETFPYTSEAITTAIKDGYQVVQAKE</sequence>
<dbReference type="Proteomes" id="UP000669133">
    <property type="component" value="Unassembled WGS sequence"/>
</dbReference>
<dbReference type="EMBL" id="JAEOAQ010000003">
    <property type="protein sequence ID" value="KAG5419191.1"/>
    <property type="molecule type" value="Genomic_DNA"/>
</dbReference>
<evidence type="ECO:0000256" key="6">
    <source>
        <dbReference type="ARBA" id="ARBA00022776"/>
    </source>
</evidence>
<keyword evidence="7 10" id="KW-0226">DNA condensation</keyword>
<dbReference type="GO" id="GO:0042393">
    <property type="term" value="F:histone binding"/>
    <property type="evidence" value="ECO:0007669"/>
    <property type="project" value="TreeGrafter"/>
</dbReference>
<dbReference type="InterPro" id="IPR016024">
    <property type="entry name" value="ARM-type_fold"/>
</dbReference>
<evidence type="ECO:0000259" key="12">
    <source>
        <dbReference type="Pfam" id="PF12717"/>
    </source>
</evidence>
<dbReference type="AlphaFoldDB" id="A0A8H7ZI17"/>
<evidence type="ECO:0000256" key="7">
    <source>
        <dbReference type="ARBA" id="ARBA00023067"/>
    </source>
</evidence>
<evidence type="ECO:0000256" key="2">
    <source>
        <dbReference type="ARBA" id="ARBA00004286"/>
    </source>
</evidence>